<dbReference type="GO" id="GO:0005829">
    <property type="term" value="C:cytosol"/>
    <property type="evidence" value="ECO:0007669"/>
    <property type="project" value="TreeGrafter"/>
</dbReference>
<evidence type="ECO:0000259" key="3">
    <source>
        <dbReference type="Pfam" id="PF00296"/>
    </source>
</evidence>
<dbReference type="HOGENOM" id="CLU_027853_9_0_4"/>
<dbReference type="Gene3D" id="3.20.20.30">
    <property type="entry name" value="Luciferase-like domain"/>
    <property type="match status" value="1"/>
</dbReference>
<evidence type="ECO:0000256" key="1">
    <source>
        <dbReference type="ARBA" id="ARBA00007789"/>
    </source>
</evidence>
<organism evidence="4">
    <name type="scientific">Burkholderia orbicola (strain AU 1054)</name>
    <dbReference type="NCBI Taxonomy" id="331271"/>
    <lineage>
        <taxon>Bacteria</taxon>
        <taxon>Pseudomonadati</taxon>
        <taxon>Pseudomonadota</taxon>
        <taxon>Betaproteobacteria</taxon>
        <taxon>Burkholderiales</taxon>
        <taxon>Burkholderiaceae</taxon>
        <taxon>Burkholderia</taxon>
        <taxon>Burkholderia cepacia complex</taxon>
        <taxon>Burkholderia orbicola</taxon>
    </lineage>
</organism>
<evidence type="ECO:0000256" key="2">
    <source>
        <dbReference type="SAM" id="MobiDB-lite"/>
    </source>
</evidence>
<sequence length="389" mass="40949">MTFDALRSHFDLSALSALPFRLSVLDKSPVAPGETAADALARSVSLARFADAAGYHRYWLAEHHNTAALACPSPEIVIAHVLAHTRRIRVGSGGVMLQHYSPYKIAENFNLLASLAPGRVDLGIGKAPGGLPLSTRALQAGYDPARRASFADLADELNRHLKGDDATADAAGQDGGATLHATPRPPVPAQPFLLGASAESATLAARLGWAFVYASHLNASATDLERTFDTYREASGGRTPLLAVSAIVADTRDAAAQLASGHQGFRVQVGDTPAVNVGSLEQAHAYIRQAGGGPHRIEPRETRIVHGTRDDVLRELDALHRRHGIAEFVVDTPVADAAPRIASLRLLAGVPADDDHDTAAARGTLGGSNARAPHARTTTHQPDFEGTAP</sequence>
<comment type="similarity">
    <text evidence="1">To bacterial alkanal monooxygenase alpha and beta chains.</text>
</comment>
<dbReference type="EMBL" id="CP000378">
    <property type="protein sequence ID" value="ABF76170.1"/>
    <property type="molecule type" value="Genomic_DNA"/>
</dbReference>
<feature type="domain" description="Luciferase-like" evidence="3">
    <location>
        <begin position="29"/>
        <end position="320"/>
    </location>
</feature>
<feature type="region of interest" description="Disordered" evidence="2">
    <location>
        <begin position="166"/>
        <end position="185"/>
    </location>
</feature>
<dbReference type="PANTHER" id="PTHR30137">
    <property type="entry name" value="LUCIFERASE-LIKE MONOOXYGENASE"/>
    <property type="match status" value="1"/>
</dbReference>
<reference evidence="4" key="1">
    <citation type="submission" date="2006-05" db="EMBL/GenBank/DDBJ databases">
        <title>Complete sequence of chromosome 1 of Burkholderia cenocepacia AU 1054.</title>
        <authorList>
            <consortium name="US DOE Joint Genome Institute"/>
            <person name="Copeland A."/>
            <person name="Lucas S."/>
            <person name="Lapidus A."/>
            <person name="Barry K."/>
            <person name="Detter J.C."/>
            <person name="Glavina del Rio T."/>
            <person name="Hammon N."/>
            <person name="Israni S."/>
            <person name="Dalin E."/>
            <person name="Tice H."/>
            <person name="Pitluck S."/>
            <person name="Chain P."/>
            <person name="Malfatti S."/>
            <person name="Shin M."/>
            <person name="Vergez L."/>
            <person name="Schmutz J."/>
            <person name="Larimer F."/>
            <person name="Land M."/>
            <person name="Hauser L."/>
            <person name="Kyrpides N."/>
            <person name="Lykidis A."/>
            <person name="LiPuma J.J."/>
            <person name="Konstantinidis K."/>
            <person name="Tiedje J.M."/>
            <person name="Richardson P."/>
        </authorList>
    </citation>
    <scope>NUCLEOTIDE SEQUENCE [LARGE SCALE GENOMIC DNA]</scope>
    <source>
        <strain evidence="4">AU 1054</strain>
    </source>
</reference>
<dbReference type="GO" id="GO:0016705">
    <property type="term" value="F:oxidoreductase activity, acting on paired donors, with incorporation or reduction of molecular oxygen"/>
    <property type="evidence" value="ECO:0007669"/>
    <property type="project" value="InterPro"/>
</dbReference>
<dbReference type="InterPro" id="IPR011251">
    <property type="entry name" value="Luciferase-like_dom"/>
</dbReference>
<name>A0A0H2XQB8_BURO1</name>
<dbReference type="AlphaFoldDB" id="A0A0H2XQB8"/>
<feature type="compositionally biased region" description="Low complexity" evidence="2">
    <location>
        <begin position="168"/>
        <end position="178"/>
    </location>
</feature>
<accession>A0A0H2XQB8</accession>
<dbReference type="Pfam" id="PF00296">
    <property type="entry name" value="Bac_luciferase"/>
    <property type="match status" value="1"/>
</dbReference>
<dbReference type="InterPro" id="IPR019949">
    <property type="entry name" value="CmoO-like"/>
</dbReference>
<feature type="region of interest" description="Disordered" evidence="2">
    <location>
        <begin position="353"/>
        <end position="389"/>
    </location>
</feature>
<proteinExistence type="predicted"/>
<dbReference type="InterPro" id="IPR050766">
    <property type="entry name" value="Bact_Lucif_Oxidored"/>
</dbReference>
<dbReference type="InterPro" id="IPR036661">
    <property type="entry name" value="Luciferase-like_sf"/>
</dbReference>
<dbReference type="NCBIfam" id="TIGR03558">
    <property type="entry name" value="oxido_grp_1"/>
    <property type="match status" value="1"/>
</dbReference>
<protein>
    <submittedName>
        <fullName evidence="4">Luciferase-like protein</fullName>
    </submittedName>
</protein>
<gene>
    <name evidence="4" type="ordered locus">Bcen_1264</name>
</gene>
<evidence type="ECO:0000313" key="4">
    <source>
        <dbReference type="EMBL" id="ABF76170.1"/>
    </source>
</evidence>
<dbReference type="PANTHER" id="PTHR30137:SF20">
    <property type="entry name" value="N-ACETYL-S-ALKYLCYSTEINE MONOOXYGENASE"/>
    <property type="match status" value="1"/>
</dbReference>
<dbReference type="SUPFAM" id="SSF51679">
    <property type="entry name" value="Bacterial luciferase-like"/>
    <property type="match status" value="1"/>
</dbReference>